<sequence length="281" mass="33123">MFHSKNLILLSLLLLLSCGTADLRPPHLSYEKVDQDLKKKGLAVVTNPPIKELTPGDWKEYKQVQFIIKDVWHSNFVRFFTPIKEPELRMRVHLDFEADAMQVEFLGGEKKGLIYGLEKKSTYQISADTGKAYSDDTEVRIYLESLRLYLTLPWKLKNFPIIQYSGQKQKLDQLYEVVYFTSVQMNATADTDQYLGYFEQKSGALEWLEFTYRELFTFYQGVLKYGFYEPWNGKQYPRRITILDRFEDPDFVHEIRIEKIEIPVKPMEEVDKVLELPEMGK</sequence>
<dbReference type="PROSITE" id="PS51257">
    <property type="entry name" value="PROKAR_LIPOPROTEIN"/>
    <property type="match status" value="1"/>
</dbReference>
<evidence type="ECO:0000313" key="2">
    <source>
        <dbReference type="EMBL" id="TGK51362.1"/>
    </source>
</evidence>
<dbReference type="NCBIfam" id="NF047762">
    <property type="entry name" value="lipo_LBF_0142"/>
    <property type="match status" value="1"/>
</dbReference>
<proteinExistence type="predicted"/>
<comment type="caution">
    <text evidence="2">The sequence shown here is derived from an EMBL/GenBank/DDBJ whole genome shotgun (WGS) entry which is preliminary data.</text>
</comment>
<feature type="signal peptide" evidence="1">
    <location>
        <begin position="1"/>
        <end position="21"/>
    </location>
</feature>
<dbReference type="RefSeq" id="WP_135753686.1">
    <property type="nucleotide sequence ID" value="NZ_RQFD01000008.1"/>
</dbReference>
<evidence type="ECO:0008006" key="4">
    <source>
        <dbReference type="Google" id="ProtNLM"/>
    </source>
</evidence>
<name>A0ABY2L7T5_9LEPT</name>
<reference evidence="3" key="1">
    <citation type="journal article" date="2019" name="PLoS Negl. Trop. Dis.">
        <title>Revisiting the worldwide diversity of Leptospira species in the environment.</title>
        <authorList>
            <person name="Vincent A.T."/>
            <person name="Schiettekatte O."/>
            <person name="Bourhy P."/>
            <person name="Veyrier F.J."/>
            <person name="Picardeau M."/>
        </authorList>
    </citation>
    <scope>NUCLEOTIDE SEQUENCE [LARGE SCALE GENOMIC DNA]</scope>
    <source>
        <strain evidence="3">201800295</strain>
    </source>
</reference>
<evidence type="ECO:0000256" key="1">
    <source>
        <dbReference type="SAM" id="SignalP"/>
    </source>
</evidence>
<accession>A0ABY2L7T5</accession>
<protein>
    <recommendedName>
        <fullName evidence="4">Lipoprotein</fullName>
    </recommendedName>
</protein>
<dbReference type="Proteomes" id="UP000297617">
    <property type="component" value="Unassembled WGS sequence"/>
</dbReference>
<feature type="chain" id="PRO_5046131731" description="Lipoprotein" evidence="1">
    <location>
        <begin position="22"/>
        <end position="281"/>
    </location>
</feature>
<keyword evidence="1" id="KW-0732">Signal</keyword>
<keyword evidence="3" id="KW-1185">Reference proteome</keyword>
<gene>
    <name evidence="2" type="ORF">EHQ10_07045</name>
</gene>
<evidence type="ECO:0000313" key="3">
    <source>
        <dbReference type="Proteomes" id="UP000297617"/>
    </source>
</evidence>
<dbReference type="EMBL" id="RQFD01000008">
    <property type="protein sequence ID" value="TGK51362.1"/>
    <property type="molecule type" value="Genomic_DNA"/>
</dbReference>
<organism evidence="2 3">
    <name type="scientific">Leptospira bouyouniensis</name>
    <dbReference type="NCBI Taxonomy" id="2484911"/>
    <lineage>
        <taxon>Bacteria</taxon>
        <taxon>Pseudomonadati</taxon>
        <taxon>Spirochaetota</taxon>
        <taxon>Spirochaetia</taxon>
        <taxon>Leptospirales</taxon>
        <taxon>Leptospiraceae</taxon>
        <taxon>Leptospira</taxon>
    </lineage>
</organism>